<accession>A0A2G3AE71</accession>
<dbReference type="EMBL" id="AYRZ02000001">
    <property type="protein sequence ID" value="PHT92531.1"/>
    <property type="molecule type" value="Genomic_DNA"/>
</dbReference>
<dbReference type="Gene3D" id="3.30.10.10">
    <property type="entry name" value="Trypsin Inhibitor V, subunit A"/>
    <property type="match status" value="1"/>
</dbReference>
<organism evidence="4 5">
    <name type="scientific">Capsicum annuum</name>
    <name type="common">Capsicum pepper</name>
    <dbReference type="NCBI Taxonomy" id="4072"/>
    <lineage>
        <taxon>Eukaryota</taxon>
        <taxon>Viridiplantae</taxon>
        <taxon>Streptophyta</taxon>
        <taxon>Embryophyta</taxon>
        <taxon>Tracheophyta</taxon>
        <taxon>Spermatophyta</taxon>
        <taxon>Magnoliopsida</taxon>
        <taxon>eudicotyledons</taxon>
        <taxon>Gunneridae</taxon>
        <taxon>Pentapetalae</taxon>
        <taxon>asterids</taxon>
        <taxon>lamiids</taxon>
        <taxon>Solanales</taxon>
        <taxon>Solanaceae</taxon>
        <taxon>Solanoideae</taxon>
        <taxon>Capsiceae</taxon>
        <taxon>Capsicum</taxon>
    </lineage>
</organism>
<gene>
    <name evidence="4" type="ORF">T459_00413</name>
</gene>
<dbReference type="InterPro" id="IPR000864">
    <property type="entry name" value="Prot_inh_pot1"/>
</dbReference>
<keyword evidence="2" id="KW-0646">Protease inhibitor</keyword>
<reference evidence="4 5" key="1">
    <citation type="journal article" date="2014" name="Nat. Genet.">
        <title>Genome sequence of the hot pepper provides insights into the evolution of pungency in Capsicum species.</title>
        <authorList>
            <person name="Kim S."/>
            <person name="Park M."/>
            <person name="Yeom S.I."/>
            <person name="Kim Y.M."/>
            <person name="Lee J.M."/>
            <person name="Lee H.A."/>
            <person name="Seo E."/>
            <person name="Choi J."/>
            <person name="Cheong K."/>
            <person name="Kim K.T."/>
            <person name="Jung K."/>
            <person name="Lee G.W."/>
            <person name="Oh S.K."/>
            <person name="Bae C."/>
            <person name="Kim S.B."/>
            <person name="Lee H.Y."/>
            <person name="Kim S.Y."/>
            <person name="Kim M.S."/>
            <person name="Kang B.C."/>
            <person name="Jo Y.D."/>
            <person name="Yang H.B."/>
            <person name="Jeong H.J."/>
            <person name="Kang W.H."/>
            <person name="Kwon J.K."/>
            <person name="Shin C."/>
            <person name="Lim J.Y."/>
            <person name="Park J.H."/>
            <person name="Huh J.H."/>
            <person name="Kim J.S."/>
            <person name="Kim B.D."/>
            <person name="Cohen O."/>
            <person name="Paran I."/>
            <person name="Suh M.C."/>
            <person name="Lee S.B."/>
            <person name="Kim Y.K."/>
            <person name="Shin Y."/>
            <person name="Noh S.J."/>
            <person name="Park J."/>
            <person name="Seo Y.S."/>
            <person name="Kwon S.Y."/>
            <person name="Kim H.A."/>
            <person name="Park J.M."/>
            <person name="Kim H.J."/>
            <person name="Choi S.B."/>
            <person name="Bosland P.W."/>
            <person name="Reeves G."/>
            <person name="Jo S.H."/>
            <person name="Lee B.W."/>
            <person name="Cho H.T."/>
            <person name="Choi H.S."/>
            <person name="Lee M.S."/>
            <person name="Yu Y."/>
            <person name="Do Choi Y."/>
            <person name="Park B.S."/>
            <person name="van Deynze A."/>
            <person name="Ashrafi H."/>
            <person name="Hill T."/>
            <person name="Kim W.T."/>
            <person name="Pai H.S."/>
            <person name="Ahn H.K."/>
            <person name="Yeam I."/>
            <person name="Giovannoni J.J."/>
            <person name="Rose J.K."/>
            <person name="Sorensen I."/>
            <person name="Lee S.J."/>
            <person name="Kim R.W."/>
            <person name="Choi I.Y."/>
            <person name="Choi B.S."/>
            <person name="Lim J.S."/>
            <person name="Lee Y.H."/>
            <person name="Choi D."/>
        </authorList>
    </citation>
    <scope>NUCLEOTIDE SEQUENCE [LARGE SCALE GENOMIC DNA]</scope>
    <source>
        <strain evidence="5">cv. CM334</strain>
    </source>
</reference>
<dbReference type="Pfam" id="PF00280">
    <property type="entry name" value="potato_inhibit"/>
    <property type="match status" value="1"/>
</dbReference>
<dbReference type="GO" id="GO:0009611">
    <property type="term" value="P:response to wounding"/>
    <property type="evidence" value="ECO:0007669"/>
    <property type="project" value="InterPro"/>
</dbReference>
<comment type="caution">
    <text evidence="4">The sequence shown here is derived from an EMBL/GenBank/DDBJ whole genome shotgun (WGS) entry which is preliminary data.</text>
</comment>
<proteinExistence type="inferred from homology"/>
<keyword evidence="5" id="KW-1185">Reference proteome</keyword>
<dbReference type="InterPro" id="IPR036354">
    <property type="entry name" value="Prot_inh_pot1_sf"/>
</dbReference>
<dbReference type="PANTHER" id="PTHR33091:SF81">
    <property type="entry name" value="SERINE PROTEASE INHIBITOR, POTATO INHIBITOR I-TYPE FAMILY PROTEIN"/>
    <property type="match status" value="1"/>
</dbReference>
<dbReference type="PANTHER" id="PTHR33091">
    <property type="entry name" value="PROTEIN, PUTATIVE, EXPRESSED-RELATED"/>
    <property type="match status" value="1"/>
</dbReference>
<sequence>MVALKYPPCELGCDCVGNACKLAGDTIPYEWPELIGVEIMKAKVTVETTNPNVTGVPLDSKCIRIENICCNRVWLCPDDNGLIKEKPVVGQDPDLQFLHPILRAGSRVAIHHPILRAGSRVVISSLSLGELPACNFITLFFSIIVQCSQQIAVKGYLVVSQNYKHRVAFEGWLLTYNFLTLFSGRDADLQFHHPILRVGS</sequence>
<dbReference type="AlphaFoldDB" id="A0A2G3AE71"/>
<protein>
    <submittedName>
        <fullName evidence="4">Uncharacterized protein</fullName>
    </submittedName>
</protein>
<evidence type="ECO:0000256" key="3">
    <source>
        <dbReference type="ARBA" id="ARBA00022900"/>
    </source>
</evidence>
<evidence type="ECO:0000313" key="5">
    <source>
        <dbReference type="Proteomes" id="UP000222542"/>
    </source>
</evidence>
<keyword evidence="3" id="KW-0722">Serine protease inhibitor</keyword>
<dbReference type="SUPFAM" id="SSF54654">
    <property type="entry name" value="CI-2 family of serine protease inhibitors"/>
    <property type="match status" value="1"/>
</dbReference>
<evidence type="ECO:0000313" key="4">
    <source>
        <dbReference type="EMBL" id="PHT92531.1"/>
    </source>
</evidence>
<comment type="similarity">
    <text evidence="1">Belongs to the protease inhibitor I13 (potato type I serine protease inhibitor) family.</text>
</comment>
<evidence type="ECO:0000256" key="2">
    <source>
        <dbReference type="ARBA" id="ARBA00022690"/>
    </source>
</evidence>
<reference evidence="4 5" key="2">
    <citation type="journal article" date="2017" name="Genome Biol.">
        <title>New reference genome sequences of hot pepper reveal the massive evolution of plant disease-resistance genes by retroduplication.</title>
        <authorList>
            <person name="Kim S."/>
            <person name="Park J."/>
            <person name="Yeom S.I."/>
            <person name="Kim Y.M."/>
            <person name="Seo E."/>
            <person name="Kim K.T."/>
            <person name="Kim M.S."/>
            <person name="Lee J.M."/>
            <person name="Cheong K."/>
            <person name="Shin H.S."/>
            <person name="Kim S.B."/>
            <person name="Han K."/>
            <person name="Lee J."/>
            <person name="Park M."/>
            <person name="Lee H.A."/>
            <person name="Lee H.Y."/>
            <person name="Lee Y."/>
            <person name="Oh S."/>
            <person name="Lee J.H."/>
            <person name="Choi E."/>
            <person name="Choi E."/>
            <person name="Lee S.E."/>
            <person name="Jeon J."/>
            <person name="Kim H."/>
            <person name="Choi G."/>
            <person name="Song H."/>
            <person name="Lee J."/>
            <person name="Lee S.C."/>
            <person name="Kwon J.K."/>
            <person name="Lee H.Y."/>
            <person name="Koo N."/>
            <person name="Hong Y."/>
            <person name="Kim R.W."/>
            <person name="Kang W.H."/>
            <person name="Huh J.H."/>
            <person name="Kang B.C."/>
            <person name="Yang T.J."/>
            <person name="Lee Y.H."/>
            <person name="Bennetzen J.L."/>
            <person name="Choi D."/>
        </authorList>
    </citation>
    <scope>NUCLEOTIDE SEQUENCE [LARGE SCALE GENOMIC DNA]</scope>
    <source>
        <strain evidence="5">cv. CM334</strain>
    </source>
</reference>
<dbReference type="Proteomes" id="UP000222542">
    <property type="component" value="Unassembled WGS sequence"/>
</dbReference>
<evidence type="ECO:0000256" key="1">
    <source>
        <dbReference type="ARBA" id="ARBA00008210"/>
    </source>
</evidence>
<dbReference type="GO" id="GO:0004867">
    <property type="term" value="F:serine-type endopeptidase inhibitor activity"/>
    <property type="evidence" value="ECO:0007669"/>
    <property type="project" value="UniProtKB-KW"/>
</dbReference>
<name>A0A2G3AE71_CAPAN</name>
<dbReference type="Gramene" id="PHT92531">
    <property type="protein sequence ID" value="PHT92531"/>
    <property type="gene ID" value="T459_00413"/>
</dbReference>